<dbReference type="CDD" id="cd17574">
    <property type="entry name" value="REC_OmpR"/>
    <property type="match status" value="1"/>
</dbReference>
<dbReference type="InterPro" id="IPR050595">
    <property type="entry name" value="Bact_response_regulator"/>
</dbReference>
<dbReference type="Proteomes" id="UP000178723">
    <property type="component" value="Unassembled WGS sequence"/>
</dbReference>
<gene>
    <name evidence="4" type="ORF">A3I40_01455</name>
</gene>
<comment type="caution">
    <text evidence="4">The sequence shown here is derived from an EMBL/GenBank/DDBJ whole genome shotgun (WGS) entry which is preliminary data.</text>
</comment>
<dbReference type="EMBL" id="MGEP01000059">
    <property type="protein sequence ID" value="OGL85829.1"/>
    <property type="molecule type" value="Genomic_DNA"/>
</dbReference>
<dbReference type="InterPro" id="IPR011006">
    <property type="entry name" value="CheY-like_superfamily"/>
</dbReference>
<reference evidence="4 5" key="1">
    <citation type="journal article" date="2016" name="Nat. Commun.">
        <title>Thousands of microbial genomes shed light on interconnected biogeochemical processes in an aquifer system.</title>
        <authorList>
            <person name="Anantharaman K."/>
            <person name="Brown C.T."/>
            <person name="Hug L.A."/>
            <person name="Sharon I."/>
            <person name="Castelle C.J."/>
            <person name="Probst A.J."/>
            <person name="Thomas B.C."/>
            <person name="Singh A."/>
            <person name="Wilkins M.J."/>
            <person name="Karaoz U."/>
            <person name="Brodie E.L."/>
            <person name="Williams K.H."/>
            <person name="Hubbard S.S."/>
            <person name="Banfield J.F."/>
        </authorList>
    </citation>
    <scope>NUCLEOTIDE SEQUENCE [LARGE SCALE GENOMIC DNA]</scope>
</reference>
<dbReference type="AlphaFoldDB" id="A0A1F7V5L8"/>
<evidence type="ECO:0000256" key="1">
    <source>
        <dbReference type="ARBA" id="ARBA00022553"/>
    </source>
</evidence>
<organism evidence="4 5">
    <name type="scientific">Candidatus Uhrbacteria bacterium RIFCSPLOWO2_02_FULL_48_12</name>
    <dbReference type="NCBI Taxonomy" id="1802407"/>
    <lineage>
        <taxon>Bacteria</taxon>
        <taxon>Candidatus Uhriibacteriota</taxon>
    </lineage>
</organism>
<feature type="domain" description="Response regulatory" evidence="3">
    <location>
        <begin position="1"/>
        <end position="103"/>
    </location>
</feature>
<accession>A0A1F7V5L8</accession>
<evidence type="ECO:0000313" key="5">
    <source>
        <dbReference type="Proteomes" id="UP000178723"/>
    </source>
</evidence>
<protein>
    <recommendedName>
        <fullName evidence="3">Response regulatory domain-containing protein</fullName>
    </recommendedName>
</protein>
<evidence type="ECO:0000313" key="4">
    <source>
        <dbReference type="EMBL" id="OGL85829.1"/>
    </source>
</evidence>
<dbReference type="Pfam" id="PF00072">
    <property type="entry name" value="Response_reg"/>
    <property type="match status" value="1"/>
</dbReference>
<dbReference type="GO" id="GO:0000160">
    <property type="term" value="P:phosphorelay signal transduction system"/>
    <property type="evidence" value="ECO:0007669"/>
    <property type="project" value="InterPro"/>
</dbReference>
<dbReference type="PANTHER" id="PTHR44591">
    <property type="entry name" value="STRESS RESPONSE REGULATOR PROTEIN 1"/>
    <property type="match status" value="1"/>
</dbReference>
<sequence>MERKLIKEGFVVETAIEGESGLQKIKSWRPDLVLLDIILPGLDGFSILEKVKADASVASIPVILLTNLGQRDDVEKGLKLGAVGYLVKAHFTPGDIVEKVKSVLRK</sequence>
<dbReference type="SUPFAM" id="SSF52172">
    <property type="entry name" value="CheY-like"/>
    <property type="match status" value="1"/>
</dbReference>
<name>A0A1F7V5L8_9BACT</name>
<evidence type="ECO:0000256" key="2">
    <source>
        <dbReference type="PROSITE-ProRule" id="PRU00169"/>
    </source>
</evidence>
<dbReference type="InterPro" id="IPR001789">
    <property type="entry name" value="Sig_transdc_resp-reg_receiver"/>
</dbReference>
<dbReference type="SMART" id="SM00448">
    <property type="entry name" value="REC"/>
    <property type="match status" value="1"/>
</dbReference>
<dbReference type="PROSITE" id="PS50110">
    <property type="entry name" value="RESPONSE_REGULATORY"/>
    <property type="match status" value="1"/>
</dbReference>
<evidence type="ECO:0000259" key="3">
    <source>
        <dbReference type="PROSITE" id="PS50110"/>
    </source>
</evidence>
<dbReference type="Gene3D" id="3.40.50.2300">
    <property type="match status" value="1"/>
</dbReference>
<proteinExistence type="predicted"/>
<feature type="modified residue" description="4-aspartylphosphate" evidence="2">
    <location>
        <position position="36"/>
    </location>
</feature>
<dbReference type="STRING" id="1802407.A3I40_01455"/>
<dbReference type="PANTHER" id="PTHR44591:SF3">
    <property type="entry name" value="RESPONSE REGULATORY DOMAIN-CONTAINING PROTEIN"/>
    <property type="match status" value="1"/>
</dbReference>
<keyword evidence="1 2" id="KW-0597">Phosphoprotein</keyword>